<dbReference type="Proteomes" id="UP001162640">
    <property type="component" value="Unassembled WGS sequence"/>
</dbReference>
<accession>A0A9W7BGS3</accession>
<dbReference type="CDD" id="cd00201">
    <property type="entry name" value="WW"/>
    <property type="match status" value="1"/>
</dbReference>
<feature type="transmembrane region" description="Helical" evidence="2">
    <location>
        <begin position="238"/>
        <end position="261"/>
    </location>
</feature>
<dbReference type="SUPFAM" id="SSF51045">
    <property type="entry name" value="WW domain"/>
    <property type="match status" value="1"/>
</dbReference>
<feature type="region of interest" description="Disordered" evidence="1">
    <location>
        <begin position="1"/>
        <end position="33"/>
    </location>
</feature>
<evidence type="ECO:0000313" key="4">
    <source>
        <dbReference type="EMBL" id="GMH87382.1"/>
    </source>
</evidence>
<proteinExistence type="predicted"/>
<dbReference type="SMART" id="SM00456">
    <property type="entry name" value="WW"/>
    <property type="match status" value="1"/>
</dbReference>
<dbReference type="InterPro" id="IPR001202">
    <property type="entry name" value="WW_dom"/>
</dbReference>
<feature type="domain" description="WW" evidence="3">
    <location>
        <begin position="105"/>
        <end position="139"/>
    </location>
</feature>
<reference evidence="5" key="1">
    <citation type="journal article" date="2023" name="Commun. Biol.">
        <title>Genome analysis of Parmales, the sister group of diatoms, reveals the evolutionary specialization of diatoms from phago-mixotrophs to photoautotrophs.</title>
        <authorList>
            <person name="Ban H."/>
            <person name="Sato S."/>
            <person name="Yoshikawa S."/>
            <person name="Yamada K."/>
            <person name="Nakamura Y."/>
            <person name="Ichinomiya M."/>
            <person name="Sato N."/>
            <person name="Blanc-Mathieu R."/>
            <person name="Endo H."/>
            <person name="Kuwata A."/>
            <person name="Ogata H."/>
        </authorList>
    </citation>
    <scope>NUCLEOTIDE SEQUENCE [LARGE SCALE GENOMIC DNA]</scope>
</reference>
<dbReference type="Gene3D" id="2.20.70.10">
    <property type="match status" value="1"/>
</dbReference>
<protein>
    <recommendedName>
        <fullName evidence="3">WW domain-containing protein</fullName>
    </recommendedName>
</protein>
<feature type="region of interest" description="Disordered" evidence="1">
    <location>
        <begin position="51"/>
        <end position="75"/>
    </location>
</feature>
<dbReference type="EMBL" id="BLQM01000393">
    <property type="protein sequence ID" value="GMH87382.1"/>
    <property type="molecule type" value="Genomic_DNA"/>
</dbReference>
<keyword evidence="2" id="KW-1133">Transmembrane helix</keyword>
<dbReference type="AlphaFoldDB" id="A0A9W7BGS3"/>
<evidence type="ECO:0000256" key="2">
    <source>
        <dbReference type="SAM" id="Phobius"/>
    </source>
</evidence>
<evidence type="ECO:0000259" key="3">
    <source>
        <dbReference type="PROSITE" id="PS50020"/>
    </source>
</evidence>
<dbReference type="PROSITE" id="PS50020">
    <property type="entry name" value="WW_DOMAIN_2"/>
    <property type="match status" value="1"/>
</dbReference>
<dbReference type="Pfam" id="PF00397">
    <property type="entry name" value="WW"/>
    <property type="match status" value="1"/>
</dbReference>
<organism evidence="4 5">
    <name type="scientific">Triparma laevis f. inornata</name>
    <dbReference type="NCBI Taxonomy" id="1714386"/>
    <lineage>
        <taxon>Eukaryota</taxon>
        <taxon>Sar</taxon>
        <taxon>Stramenopiles</taxon>
        <taxon>Ochrophyta</taxon>
        <taxon>Bolidophyceae</taxon>
        <taxon>Parmales</taxon>
        <taxon>Triparmaceae</taxon>
        <taxon>Triparma</taxon>
    </lineage>
</organism>
<keyword evidence="2" id="KW-0472">Membrane</keyword>
<keyword evidence="2" id="KW-0812">Transmembrane</keyword>
<feature type="transmembrane region" description="Helical" evidence="2">
    <location>
        <begin position="199"/>
        <end position="217"/>
    </location>
</feature>
<sequence>MDPPPKPSQNKRASVTFTINNPMAPRGGRTGTHVAGGDIALALMQVSKGVTWGSPQRSQRSADDRGDRVNNGLSALPTNVVQRSISKAPPRLSTIPSGGEASDPPKLPEGWEEIVNEEDGSIYYFNRDQNVTQWTHPALGEDEEVIIDLLDPSMIFSLERTTLSGYNQAFSIMMVGAGIMAVKNATQARNISTPVDIGLVWFVSGVLYTGHTWYLHLRRMHVLKHGDKAHRFSWQWSSIWWMSSLGFLLTVGFAIEVYYAIKYPYFERSKQVEIVSTDAPAE</sequence>
<evidence type="ECO:0000313" key="5">
    <source>
        <dbReference type="Proteomes" id="UP001162640"/>
    </source>
</evidence>
<comment type="caution">
    <text evidence="4">The sequence shown here is derived from an EMBL/GenBank/DDBJ whole genome shotgun (WGS) entry which is preliminary data.</text>
</comment>
<dbReference type="InterPro" id="IPR036020">
    <property type="entry name" value="WW_dom_sf"/>
</dbReference>
<feature type="region of interest" description="Disordered" evidence="1">
    <location>
        <begin position="88"/>
        <end position="108"/>
    </location>
</feature>
<evidence type="ECO:0000256" key="1">
    <source>
        <dbReference type="SAM" id="MobiDB-lite"/>
    </source>
</evidence>
<name>A0A9W7BGS3_9STRA</name>
<feature type="compositionally biased region" description="Polar residues" evidence="1">
    <location>
        <begin position="8"/>
        <end position="21"/>
    </location>
</feature>
<gene>
    <name evidence="4" type="ORF">TL16_g10840</name>
</gene>
<dbReference type="PROSITE" id="PS01159">
    <property type="entry name" value="WW_DOMAIN_1"/>
    <property type="match status" value="1"/>
</dbReference>